<sequence>MRHERARAEGEEEASRRVASGPPASAAAPESSRPIWRPRKPNPTQIRHAFLFYPKPARASCIYTSLFHSSGDRPTHLSQSKGRGHPRIEFNNRSTGGDHPSARLRGSVPSLDRSLPAMDKVLAFSILSASPADIAAGAGSFTTRLSWRRGAGAGGHHHQDADGPANKATQRDGEKPRSWQRRTHGDGEPPALLPRFAPEFDGIDCFETIVSH</sequence>
<evidence type="ECO:0000256" key="1">
    <source>
        <dbReference type="SAM" id="MobiDB-lite"/>
    </source>
</evidence>
<dbReference type="AlphaFoldDB" id="A0A835AGZ3"/>
<protein>
    <submittedName>
        <fullName evidence="2">Uncharacterized protein</fullName>
    </submittedName>
</protein>
<evidence type="ECO:0000313" key="3">
    <source>
        <dbReference type="Proteomes" id="UP000636709"/>
    </source>
</evidence>
<feature type="compositionally biased region" description="Low complexity" evidence="1">
    <location>
        <begin position="17"/>
        <end position="34"/>
    </location>
</feature>
<comment type="caution">
    <text evidence="2">The sequence shown here is derived from an EMBL/GenBank/DDBJ whole genome shotgun (WGS) entry which is preliminary data.</text>
</comment>
<dbReference type="OrthoDB" id="757625at2759"/>
<feature type="compositionally biased region" description="Basic and acidic residues" evidence="1">
    <location>
        <begin position="169"/>
        <end position="187"/>
    </location>
</feature>
<evidence type="ECO:0000313" key="2">
    <source>
        <dbReference type="EMBL" id="KAF8662167.1"/>
    </source>
</evidence>
<proteinExistence type="predicted"/>
<feature type="compositionally biased region" description="Basic and acidic residues" evidence="1">
    <location>
        <begin position="1"/>
        <end position="16"/>
    </location>
</feature>
<feature type="region of interest" description="Disordered" evidence="1">
    <location>
        <begin position="70"/>
        <end position="110"/>
    </location>
</feature>
<dbReference type="PANTHER" id="PTHR33641:SF15">
    <property type="entry name" value="AVR9_CF-9 RAPIDLY ELICITED PROTEIN"/>
    <property type="match status" value="1"/>
</dbReference>
<accession>A0A835AGZ3</accession>
<reference evidence="2" key="1">
    <citation type="submission" date="2020-07" db="EMBL/GenBank/DDBJ databases">
        <title>Genome sequence and genetic diversity analysis of an under-domesticated orphan crop, white fonio (Digitaria exilis).</title>
        <authorList>
            <person name="Bennetzen J.L."/>
            <person name="Chen S."/>
            <person name="Ma X."/>
            <person name="Wang X."/>
            <person name="Yssel A.E.J."/>
            <person name="Chaluvadi S.R."/>
            <person name="Johnson M."/>
            <person name="Gangashetty P."/>
            <person name="Hamidou F."/>
            <person name="Sanogo M.D."/>
            <person name="Zwaenepoel A."/>
            <person name="Wallace J."/>
            <person name="Van De Peer Y."/>
            <person name="Van Deynze A."/>
        </authorList>
    </citation>
    <scope>NUCLEOTIDE SEQUENCE</scope>
    <source>
        <tissue evidence="2">Leaves</tissue>
    </source>
</reference>
<feature type="region of interest" description="Disordered" evidence="1">
    <location>
        <begin position="1"/>
        <end position="42"/>
    </location>
</feature>
<organism evidence="2 3">
    <name type="scientific">Digitaria exilis</name>
    <dbReference type="NCBI Taxonomy" id="1010633"/>
    <lineage>
        <taxon>Eukaryota</taxon>
        <taxon>Viridiplantae</taxon>
        <taxon>Streptophyta</taxon>
        <taxon>Embryophyta</taxon>
        <taxon>Tracheophyta</taxon>
        <taxon>Spermatophyta</taxon>
        <taxon>Magnoliopsida</taxon>
        <taxon>Liliopsida</taxon>
        <taxon>Poales</taxon>
        <taxon>Poaceae</taxon>
        <taxon>PACMAD clade</taxon>
        <taxon>Panicoideae</taxon>
        <taxon>Panicodae</taxon>
        <taxon>Paniceae</taxon>
        <taxon>Anthephorinae</taxon>
        <taxon>Digitaria</taxon>
    </lineage>
</organism>
<dbReference type="Proteomes" id="UP000636709">
    <property type="component" value="Unassembled WGS sequence"/>
</dbReference>
<keyword evidence="3" id="KW-1185">Reference proteome</keyword>
<feature type="region of interest" description="Disordered" evidence="1">
    <location>
        <begin position="149"/>
        <end position="196"/>
    </location>
</feature>
<dbReference type="EMBL" id="JACEFO010002381">
    <property type="protein sequence ID" value="KAF8662167.1"/>
    <property type="molecule type" value="Genomic_DNA"/>
</dbReference>
<name>A0A835AGZ3_9POAL</name>
<dbReference type="PANTHER" id="PTHR33641">
    <property type="entry name" value="OS06G0133500 PROTEIN"/>
    <property type="match status" value="1"/>
</dbReference>
<gene>
    <name evidence="2" type="ORF">HU200_056362</name>
</gene>